<organism evidence="19 20">
    <name type="scientific">Desulfovibrio desulfuricans</name>
    <dbReference type="NCBI Taxonomy" id="876"/>
    <lineage>
        <taxon>Bacteria</taxon>
        <taxon>Pseudomonadati</taxon>
        <taxon>Thermodesulfobacteriota</taxon>
        <taxon>Desulfovibrionia</taxon>
        <taxon>Desulfovibrionales</taxon>
        <taxon>Desulfovibrionaceae</taxon>
        <taxon>Desulfovibrio</taxon>
    </lineage>
</organism>
<feature type="transmembrane region" description="Helical" evidence="16">
    <location>
        <begin position="703"/>
        <end position="725"/>
    </location>
</feature>
<feature type="region of interest" description="Disordered" evidence="17">
    <location>
        <begin position="1"/>
        <end position="37"/>
    </location>
</feature>
<feature type="binding site" evidence="15">
    <location>
        <position position="60"/>
    </location>
    <ligand>
        <name>Mg(2+)</name>
        <dbReference type="ChEBI" id="CHEBI:18420"/>
        <label>2</label>
    </ligand>
</feature>
<dbReference type="InterPro" id="IPR011640">
    <property type="entry name" value="Fe2_transport_prot_B_C"/>
</dbReference>
<feature type="binding site" evidence="14">
    <location>
        <begin position="71"/>
        <end position="75"/>
    </location>
    <ligand>
        <name>GTP</name>
        <dbReference type="ChEBI" id="CHEBI:37565"/>
        <label>1</label>
    </ligand>
</feature>
<evidence type="ECO:0000256" key="4">
    <source>
        <dbReference type="ARBA" id="ARBA00022496"/>
    </source>
</evidence>
<dbReference type="PROSITE" id="PS51711">
    <property type="entry name" value="G_FEOB"/>
    <property type="match status" value="1"/>
</dbReference>
<feature type="compositionally biased region" description="Basic residues" evidence="17">
    <location>
        <begin position="27"/>
        <end position="36"/>
    </location>
</feature>
<dbReference type="InterPro" id="IPR011642">
    <property type="entry name" value="Gate_dom"/>
</dbReference>
<evidence type="ECO:0000256" key="7">
    <source>
        <dbReference type="ARBA" id="ARBA00022989"/>
    </source>
</evidence>
<dbReference type="Proteomes" id="UP000182680">
    <property type="component" value="Unassembled WGS sequence"/>
</dbReference>
<keyword evidence="6 14" id="KW-0547">Nucleotide-binding</keyword>
<evidence type="ECO:0000256" key="9">
    <source>
        <dbReference type="ARBA" id="ARBA00023065"/>
    </source>
</evidence>
<proteinExistence type="inferred from homology"/>
<dbReference type="Pfam" id="PF02421">
    <property type="entry name" value="FeoB_N"/>
    <property type="match status" value="1"/>
</dbReference>
<feature type="transmembrane region" description="Helical" evidence="16">
    <location>
        <begin position="731"/>
        <end position="754"/>
    </location>
</feature>
<comment type="subcellular location">
    <subcellularLocation>
        <location evidence="16">Cell inner membrane</location>
        <topology evidence="16">Multi-pass membrane protein</topology>
    </subcellularLocation>
    <subcellularLocation>
        <location evidence="1">Cell membrane</location>
        <topology evidence="1">Multi-pass membrane protein</topology>
    </subcellularLocation>
</comment>
<feature type="binding site" evidence="14">
    <location>
        <begin position="46"/>
        <end position="53"/>
    </location>
    <ligand>
        <name>GTP</name>
        <dbReference type="ChEBI" id="CHEBI:37565"/>
        <label>1</label>
    </ligand>
</feature>
<dbReference type="GO" id="GO:0015093">
    <property type="term" value="F:ferrous iron transmembrane transporter activity"/>
    <property type="evidence" value="ECO:0007669"/>
    <property type="project" value="UniProtKB-UniRule"/>
</dbReference>
<feature type="domain" description="FeoB-type G" evidence="18">
    <location>
        <begin position="39"/>
        <end position="201"/>
    </location>
</feature>
<comment type="caution">
    <text evidence="16">Lacks conserved residue(s) required for the propagation of feature annotation.</text>
</comment>
<dbReference type="GO" id="GO:0005886">
    <property type="term" value="C:plasma membrane"/>
    <property type="evidence" value="ECO:0007669"/>
    <property type="project" value="UniProtKB-SubCell"/>
</dbReference>
<feature type="binding site" evidence="15">
    <location>
        <position position="58"/>
    </location>
    <ligand>
        <name>Mg(2+)</name>
        <dbReference type="ChEBI" id="CHEBI:18420"/>
        <label>2</label>
    </ligand>
</feature>
<dbReference type="InterPro" id="IPR041069">
    <property type="entry name" value="FeoB_Cyto"/>
</dbReference>
<evidence type="ECO:0000256" key="6">
    <source>
        <dbReference type="ARBA" id="ARBA00022741"/>
    </source>
</evidence>
<feature type="transmembrane region" description="Helical" evidence="16">
    <location>
        <begin position="325"/>
        <end position="348"/>
    </location>
</feature>
<keyword evidence="9" id="KW-0406">Ion transport</keyword>
<keyword evidence="2 16" id="KW-0813">Transport</keyword>
<dbReference type="GO" id="GO:0005525">
    <property type="term" value="F:GTP binding"/>
    <property type="evidence" value="ECO:0007669"/>
    <property type="project" value="UniProtKB-KW"/>
</dbReference>
<comment type="similarity">
    <text evidence="16">Belongs to the TRAFAC class TrmE-Era-EngA-EngB-Septin-like GTPase superfamily. FeoB GTPase (TC 9.A.8) family.</text>
</comment>
<reference evidence="20" key="1">
    <citation type="submission" date="2016-11" db="EMBL/GenBank/DDBJ databases">
        <authorList>
            <person name="Jaros S."/>
            <person name="Januszkiewicz K."/>
            <person name="Wedrychowicz H."/>
        </authorList>
    </citation>
    <scope>NUCLEOTIDE SEQUENCE [LARGE SCALE GENOMIC DNA]</scope>
    <source>
        <strain evidence="20">DSM 7057</strain>
    </source>
</reference>
<keyword evidence="4 16" id="KW-0410">Iron transport</keyword>
<evidence type="ECO:0000259" key="18">
    <source>
        <dbReference type="PROSITE" id="PS51711"/>
    </source>
</evidence>
<evidence type="ECO:0000256" key="3">
    <source>
        <dbReference type="ARBA" id="ARBA00022475"/>
    </source>
</evidence>
<evidence type="ECO:0000256" key="8">
    <source>
        <dbReference type="ARBA" id="ARBA00023004"/>
    </source>
</evidence>
<keyword evidence="3" id="KW-1003">Cell membrane</keyword>
<evidence type="ECO:0000256" key="5">
    <source>
        <dbReference type="ARBA" id="ARBA00022692"/>
    </source>
</evidence>
<feature type="binding site" evidence="15">
    <location>
        <position position="57"/>
    </location>
    <ligand>
        <name>Mg(2+)</name>
        <dbReference type="ChEBI" id="CHEBI:18420"/>
        <label>2</label>
    </ligand>
</feature>
<keyword evidence="8 16" id="KW-0408">Iron</keyword>
<dbReference type="InterPro" id="IPR006073">
    <property type="entry name" value="GTP-bd"/>
</dbReference>
<evidence type="ECO:0000256" key="16">
    <source>
        <dbReference type="RuleBase" id="RU362098"/>
    </source>
</evidence>
<dbReference type="GO" id="GO:0046872">
    <property type="term" value="F:metal ion binding"/>
    <property type="evidence" value="ECO:0007669"/>
    <property type="project" value="UniProtKB-KW"/>
</dbReference>
<dbReference type="InterPro" id="IPR050860">
    <property type="entry name" value="FeoB_GTPase"/>
</dbReference>
<accession>A0AA94HS25</accession>
<keyword evidence="15" id="KW-0479">Metal-binding</keyword>
<feature type="binding site" evidence="14">
    <location>
        <begin position="92"/>
        <end position="95"/>
    </location>
    <ligand>
        <name>GTP</name>
        <dbReference type="ChEBI" id="CHEBI:37565"/>
        <label>1</label>
    </ligand>
</feature>
<evidence type="ECO:0000256" key="12">
    <source>
        <dbReference type="ARBA" id="ARBA00031200"/>
    </source>
</evidence>
<keyword evidence="11 16" id="KW-0472">Membrane</keyword>
<dbReference type="NCBIfam" id="TIGR00437">
    <property type="entry name" value="feoB"/>
    <property type="match status" value="1"/>
</dbReference>
<feature type="transmembrane region" description="Helical" evidence="16">
    <location>
        <begin position="501"/>
        <end position="520"/>
    </location>
</feature>
<name>A0AA94HS25_DESDE</name>
<evidence type="ECO:0000256" key="11">
    <source>
        <dbReference type="ARBA" id="ARBA00023136"/>
    </source>
</evidence>
<evidence type="ECO:0000256" key="15">
    <source>
        <dbReference type="PIRSR" id="PIRSR603373-2"/>
    </source>
</evidence>
<keyword evidence="15" id="KW-0460">Magnesium</keyword>
<dbReference type="InterPro" id="IPR030389">
    <property type="entry name" value="G_FEOB_dom"/>
</dbReference>
<feature type="binding site" evidence="14">
    <location>
        <begin position="152"/>
        <end position="155"/>
    </location>
    <ligand>
        <name>GTP</name>
        <dbReference type="ChEBI" id="CHEBI:37565"/>
        <label>1</label>
    </ligand>
</feature>
<dbReference type="Gene3D" id="1.10.287.1770">
    <property type="match status" value="1"/>
</dbReference>
<evidence type="ECO:0000313" key="19">
    <source>
        <dbReference type="EMBL" id="SFW37901.1"/>
    </source>
</evidence>
<evidence type="ECO:0000256" key="1">
    <source>
        <dbReference type="ARBA" id="ARBA00004651"/>
    </source>
</evidence>
<feature type="binding site" evidence="15">
    <location>
        <position position="61"/>
    </location>
    <ligand>
        <name>Mg(2+)</name>
        <dbReference type="ChEBI" id="CHEBI:18420"/>
        <label>2</label>
    </ligand>
</feature>
<feature type="transmembrane region" description="Helical" evidence="16">
    <location>
        <begin position="386"/>
        <end position="409"/>
    </location>
</feature>
<dbReference type="PRINTS" id="PR00326">
    <property type="entry name" value="GTP1OBG"/>
</dbReference>
<gene>
    <name evidence="19" type="ORF">SAMN02910291_01080</name>
</gene>
<keyword evidence="7 16" id="KW-1133">Transmembrane helix</keyword>
<dbReference type="CDD" id="cd01879">
    <property type="entry name" value="FeoB"/>
    <property type="match status" value="1"/>
</dbReference>
<evidence type="ECO:0000256" key="14">
    <source>
        <dbReference type="PIRSR" id="PIRSR603373-1"/>
    </source>
</evidence>
<keyword evidence="5 16" id="KW-0812">Transmembrane</keyword>
<dbReference type="Pfam" id="PF07670">
    <property type="entry name" value="Gate"/>
    <property type="match status" value="2"/>
</dbReference>
<sequence>MSEMKNSGNGVSGHGHAHGHEHEHGHKGGHAHRHEHGHGLRIALAGNPNCGKTTVFNGYTGARQHVGNYPGVTVDKKEGHINVDGTHVTVVDLPGTYSLTAYSQEERVARQELAGDNVQAVIDIVDASALERNLLLTVQMLEMGTPLVLCCNMMDEARASGVHIDMERLGTLLGVPVLPMVARTGEGLKEGMKAAVELARNGKRQPMRISYGMELDEALLELEKRITAADLLTDRYLPSWVALKLLEGDDVIMAEVRAADAKTADELAALCRKTADHVRATLNANLESLITDHRYGYIRSILRDGVFHQDPGKDRLALSDKLDKVLTNALFGPLLMIGVLYLMFYVTFEVGAYPQGWVEDGFAWLGEFLGEVMPEGLARSLVVDGIIAGVGGVVSFVPLILIMFALISFMEDSGYMARVAYMMDRIFRFFGLHGASVMPYIISGGIAGGCAIPGAMATRTLRSPKEKLATLLTLPYMSCGAKLPVFLLLAGTFFPEQAATVMFLIMLAGWVMALLVARLLRSSIVKGEATPFVMELPPYRMPTLFSLLLHCWERAWMYLKKAGTVLVAISIIIWAGMTFPELPEDMAAPFEQKIEQIESQIAALPEGADERTALEEELAGVRDELGEEELAYSVAGRLGKAVEPATRPVGFDWRTDIALLAGIAAKEAIVSTLGTAYAIGEQDPEDAAPLAERLKSDANWSKATALSLMLFVLMYSPCFVALVVIKQEAGSWGWLVFSVVFNTAVAYVVAMAAYQIGRSVWG</sequence>
<evidence type="ECO:0000313" key="20">
    <source>
        <dbReference type="Proteomes" id="UP000182680"/>
    </source>
</evidence>
<dbReference type="AlphaFoldDB" id="A0AA94HS25"/>
<feature type="transmembrane region" description="Helical" evidence="16">
    <location>
        <begin position="430"/>
        <end position="454"/>
    </location>
</feature>
<evidence type="ECO:0000256" key="2">
    <source>
        <dbReference type="ARBA" id="ARBA00022448"/>
    </source>
</evidence>
<dbReference type="PANTHER" id="PTHR43185">
    <property type="entry name" value="FERROUS IRON TRANSPORT PROTEIN B"/>
    <property type="match status" value="1"/>
</dbReference>
<comment type="function">
    <text evidence="16">Probable transporter of a GTP-driven Fe(2+) uptake system.</text>
</comment>
<protein>
    <recommendedName>
        <fullName evidence="12 13">Ferrous iron transport protein B</fullName>
    </recommendedName>
</protein>
<dbReference type="Pfam" id="PF07664">
    <property type="entry name" value="FeoB_C"/>
    <property type="match status" value="1"/>
</dbReference>
<evidence type="ECO:0000256" key="17">
    <source>
        <dbReference type="SAM" id="MobiDB-lite"/>
    </source>
</evidence>
<keyword evidence="10 14" id="KW-0342">GTP-binding</keyword>
<dbReference type="Pfam" id="PF17910">
    <property type="entry name" value="FeoB_Cyto"/>
    <property type="match status" value="1"/>
</dbReference>
<evidence type="ECO:0000256" key="13">
    <source>
        <dbReference type="NCBIfam" id="TIGR00437"/>
    </source>
</evidence>
<feature type="transmembrane region" description="Helical" evidence="16">
    <location>
        <begin position="555"/>
        <end position="576"/>
    </location>
</feature>
<dbReference type="InterPro" id="IPR027417">
    <property type="entry name" value="P-loop_NTPase"/>
</dbReference>
<comment type="caution">
    <text evidence="19">The sequence shown here is derived from an EMBL/GenBank/DDBJ whole genome shotgun (WGS) entry which is preliminary data.</text>
</comment>
<dbReference type="EMBL" id="FPIW01000013">
    <property type="protein sequence ID" value="SFW37901.1"/>
    <property type="molecule type" value="Genomic_DNA"/>
</dbReference>
<dbReference type="SUPFAM" id="SSF52540">
    <property type="entry name" value="P-loop containing nucleoside triphosphate hydrolases"/>
    <property type="match status" value="1"/>
</dbReference>
<evidence type="ECO:0000256" key="10">
    <source>
        <dbReference type="ARBA" id="ARBA00023134"/>
    </source>
</evidence>
<dbReference type="PANTHER" id="PTHR43185:SF1">
    <property type="entry name" value="FE(2+) TRANSPORTER FEOB"/>
    <property type="match status" value="1"/>
</dbReference>
<dbReference type="InterPro" id="IPR003373">
    <property type="entry name" value="Fe2_transport_prot-B"/>
</dbReference>
<dbReference type="Gene3D" id="3.40.50.300">
    <property type="entry name" value="P-loop containing nucleotide triphosphate hydrolases"/>
    <property type="match status" value="1"/>
</dbReference>